<evidence type="ECO:0000259" key="1">
    <source>
        <dbReference type="Pfam" id="PF03886"/>
    </source>
</evidence>
<dbReference type="PROSITE" id="PS51257">
    <property type="entry name" value="PROKAR_LIPOPROTEIN"/>
    <property type="match status" value="1"/>
</dbReference>
<evidence type="ECO:0000313" key="3">
    <source>
        <dbReference type="Proteomes" id="UP001320148"/>
    </source>
</evidence>
<evidence type="ECO:0000313" key="2">
    <source>
        <dbReference type="EMBL" id="BCS97072.1"/>
    </source>
</evidence>
<proteinExistence type="predicted"/>
<name>A0ABM7PJ22_9BACT</name>
<dbReference type="EMBL" id="AP024488">
    <property type="protein sequence ID" value="BCS97072.1"/>
    <property type="molecule type" value="Genomic_DNA"/>
</dbReference>
<protein>
    <recommendedName>
        <fullName evidence="1">ABC-type transport auxiliary lipoprotein component domain-containing protein</fullName>
    </recommendedName>
</protein>
<accession>A0ABM7PJ22</accession>
<dbReference type="RefSeq" id="WP_236888500.1">
    <property type="nucleotide sequence ID" value="NZ_AP024488.1"/>
</dbReference>
<dbReference type="Pfam" id="PF03886">
    <property type="entry name" value="ABC_trans_aux"/>
    <property type="match status" value="1"/>
</dbReference>
<dbReference type="InterPro" id="IPR005586">
    <property type="entry name" value="ABC_trans_aux"/>
</dbReference>
<sequence length="201" mass="21749">MENNTLKTHHLIVIGLFLLVAGCATPAAKFTHHVLHPAVSPSAEAGGWDPEVYVVVGPVELPAYLDKPQMVLRHSDHTLSFSEFQRWAEPLRKGISRAVAENLSRLTGAEKVAIYPFDAPQGSPSMRVVMDVVRFDADDDGKVTLDVRWGVRNGKSQSVTTGHTTLSGGVEGAGQPARTKALSLLLAEFSREVAETLKAQE</sequence>
<dbReference type="SUPFAM" id="SSF159594">
    <property type="entry name" value="XCC0632-like"/>
    <property type="match status" value="1"/>
</dbReference>
<feature type="domain" description="ABC-type transport auxiliary lipoprotein component" evidence="1">
    <location>
        <begin position="38"/>
        <end position="194"/>
    </location>
</feature>
<organism evidence="2 3">
    <name type="scientific">Desulfoluna limicola</name>
    <dbReference type="NCBI Taxonomy" id="2810562"/>
    <lineage>
        <taxon>Bacteria</taxon>
        <taxon>Pseudomonadati</taxon>
        <taxon>Thermodesulfobacteriota</taxon>
        <taxon>Desulfobacteria</taxon>
        <taxon>Desulfobacterales</taxon>
        <taxon>Desulfolunaceae</taxon>
        <taxon>Desulfoluna</taxon>
    </lineage>
</organism>
<dbReference type="Proteomes" id="UP001320148">
    <property type="component" value="Chromosome"/>
</dbReference>
<dbReference type="Gene3D" id="3.40.50.10610">
    <property type="entry name" value="ABC-type transport auxiliary lipoprotein component"/>
    <property type="match status" value="1"/>
</dbReference>
<gene>
    <name evidence="2" type="ORF">DSLASN_27040</name>
</gene>
<reference evidence="2 3" key="1">
    <citation type="submission" date="2021-02" db="EMBL/GenBank/DDBJ databases">
        <title>Complete genome of Desulfoluna sp. strain ASN36.</title>
        <authorList>
            <person name="Takahashi A."/>
            <person name="Kojima H."/>
            <person name="Fukui M."/>
        </authorList>
    </citation>
    <scope>NUCLEOTIDE SEQUENCE [LARGE SCALE GENOMIC DNA]</scope>
    <source>
        <strain evidence="2 3">ASN36</strain>
    </source>
</reference>
<keyword evidence="3" id="KW-1185">Reference proteome</keyword>